<reference evidence="1 2" key="1">
    <citation type="submission" date="2014-06" db="EMBL/GenBank/DDBJ databases">
        <title>Evolutionary Origins and Diversification of the Mycorrhizal Mutualists.</title>
        <authorList>
            <consortium name="DOE Joint Genome Institute"/>
            <consortium name="Mycorrhizal Genomics Consortium"/>
            <person name="Kohler A."/>
            <person name="Kuo A."/>
            <person name="Nagy L.G."/>
            <person name="Floudas D."/>
            <person name="Copeland A."/>
            <person name="Barry K.W."/>
            <person name="Cichocki N."/>
            <person name="Veneault-Fourrey C."/>
            <person name="LaButti K."/>
            <person name="Lindquist E.A."/>
            <person name="Lipzen A."/>
            <person name="Lundell T."/>
            <person name="Morin E."/>
            <person name="Murat C."/>
            <person name="Riley R."/>
            <person name="Ohm R."/>
            <person name="Sun H."/>
            <person name="Tunlid A."/>
            <person name="Henrissat B."/>
            <person name="Grigoriev I.V."/>
            <person name="Hibbett D.S."/>
            <person name="Martin F."/>
        </authorList>
    </citation>
    <scope>NUCLEOTIDE SEQUENCE [LARGE SCALE GENOMIC DNA]</scope>
    <source>
        <strain evidence="1 2">SS14</strain>
    </source>
</reference>
<organism evidence="1 2">
    <name type="scientific">Sphaerobolus stellatus (strain SS14)</name>
    <dbReference type="NCBI Taxonomy" id="990650"/>
    <lineage>
        <taxon>Eukaryota</taxon>
        <taxon>Fungi</taxon>
        <taxon>Dikarya</taxon>
        <taxon>Basidiomycota</taxon>
        <taxon>Agaricomycotina</taxon>
        <taxon>Agaricomycetes</taxon>
        <taxon>Phallomycetidae</taxon>
        <taxon>Geastrales</taxon>
        <taxon>Sphaerobolaceae</taxon>
        <taxon>Sphaerobolus</taxon>
    </lineage>
</organism>
<sequence length="108" mass="12217">MSGGNLISPDGIQDYLDRRRIGFHFETCHKETWLVCDFCGFGVCLNNKFRTIYWANDYLSYLRGGPRVSARSTQDIEFGCLHAQERHVSGCTRSALIRPRGLAATARS</sequence>
<dbReference type="HOGENOM" id="CLU_2198682_0_0_1"/>
<gene>
    <name evidence="1" type="ORF">M422DRAFT_273124</name>
</gene>
<accession>A0A0C9UL04</accession>
<dbReference type="AlphaFoldDB" id="A0A0C9UL04"/>
<evidence type="ECO:0000313" key="1">
    <source>
        <dbReference type="EMBL" id="KIJ25890.1"/>
    </source>
</evidence>
<protein>
    <submittedName>
        <fullName evidence="1">Uncharacterized protein</fullName>
    </submittedName>
</protein>
<proteinExistence type="predicted"/>
<dbReference type="Proteomes" id="UP000054279">
    <property type="component" value="Unassembled WGS sequence"/>
</dbReference>
<dbReference type="EMBL" id="KN837394">
    <property type="protein sequence ID" value="KIJ25890.1"/>
    <property type="molecule type" value="Genomic_DNA"/>
</dbReference>
<evidence type="ECO:0000313" key="2">
    <source>
        <dbReference type="Proteomes" id="UP000054279"/>
    </source>
</evidence>
<keyword evidence="2" id="KW-1185">Reference proteome</keyword>
<name>A0A0C9UL04_SPHS4</name>